<dbReference type="SUPFAM" id="SSF46689">
    <property type="entry name" value="Homeodomain-like"/>
    <property type="match status" value="1"/>
</dbReference>
<feature type="compositionally biased region" description="Polar residues" evidence="5">
    <location>
        <begin position="237"/>
        <end position="257"/>
    </location>
</feature>
<dbReference type="GO" id="GO:0000978">
    <property type="term" value="F:RNA polymerase II cis-regulatory region sequence-specific DNA binding"/>
    <property type="evidence" value="ECO:0007669"/>
    <property type="project" value="TreeGrafter"/>
</dbReference>
<protein>
    <submittedName>
        <fullName evidence="8">Uncharacterized protein</fullName>
    </submittedName>
</protein>
<feature type="compositionally biased region" description="Basic and acidic residues" evidence="5">
    <location>
        <begin position="69"/>
        <end position="78"/>
    </location>
</feature>
<evidence type="ECO:0000259" key="7">
    <source>
        <dbReference type="PROSITE" id="PS51294"/>
    </source>
</evidence>
<reference evidence="8" key="1">
    <citation type="submission" date="2021-01" db="EMBL/GenBank/DDBJ databases">
        <authorList>
            <person name="Corre E."/>
            <person name="Pelletier E."/>
            <person name="Niang G."/>
            <person name="Scheremetjew M."/>
            <person name="Finn R."/>
            <person name="Kale V."/>
            <person name="Holt S."/>
            <person name="Cochrane G."/>
            <person name="Meng A."/>
            <person name="Brown T."/>
            <person name="Cohen L."/>
        </authorList>
    </citation>
    <scope>NUCLEOTIDE SEQUENCE</scope>
    <source>
        <strain evidence="8">CCMP3278</strain>
    </source>
</reference>
<accession>A0A7S1EPY0</accession>
<evidence type="ECO:0000256" key="5">
    <source>
        <dbReference type="SAM" id="MobiDB-lite"/>
    </source>
</evidence>
<evidence type="ECO:0000256" key="2">
    <source>
        <dbReference type="ARBA" id="ARBA00023125"/>
    </source>
</evidence>
<dbReference type="AlphaFoldDB" id="A0A7S1EPY0"/>
<dbReference type="GO" id="GO:0042795">
    <property type="term" value="P:snRNA transcription by RNA polymerase II"/>
    <property type="evidence" value="ECO:0007669"/>
    <property type="project" value="TreeGrafter"/>
</dbReference>
<dbReference type="CDD" id="cd00167">
    <property type="entry name" value="SANT"/>
    <property type="match status" value="2"/>
</dbReference>
<dbReference type="GO" id="GO:0042796">
    <property type="term" value="P:snRNA transcription by RNA polymerase III"/>
    <property type="evidence" value="ECO:0007669"/>
    <property type="project" value="TreeGrafter"/>
</dbReference>
<dbReference type="PROSITE" id="PS51294">
    <property type="entry name" value="HTH_MYB"/>
    <property type="match status" value="2"/>
</dbReference>
<keyword evidence="1" id="KW-0805">Transcription regulation</keyword>
<evidence type="ECO:0000256" key="1">
    <source>
        <dbReference type="ARBA" id="ARBA00023015"/>
    </source>
</evidence>
<dbReference type="GO" id="GO:0019185">
    <property type="term" value="C:snRNA-activating protein complex"/>
    <property type="evidence" value="ECO:0007669"/>
    <property type="project" value="TreeGrafter"/>
</dbReference>
<dbReference type="PROSITE" id="PS50090">
    <property type="entry name" value="MYB_LIKE"/>
    <property type="match status" value="2"/>
</dbReference>
<keyword evidence="3" id="KW-0804">Transcription</keyword>
<dbReference type="EMBL" id="HBFP01000729">
    <property type="protein sequence ID" value="CAD8816150.1"/>
    <property type="molecule type" value="Transcribed_RNA"/>
</dbReference>
<dbReference type="InterPro" id="IPR051575">
    <property type="entry name" value="Myb-like_DNA-bd"/>
</dbReference>
<evidence type="ECO:0000256" key="3">
    <source>
        <dbReference type="ARBA" id="ARBA00023163"/>
    </source>
</evidence>
<gene>
    <name evidence="8" type="ORF">TOLI1172_LOCUS538</name>
</gene>
<feature type="region of interest" description="Disordered" evidence="5">
    <location>
        <begin position="1"/>
        <end position="78"/>
    </location>
</feature>
<organism evidence="8">
    <name type="scientific">Timspurckia oligopyrenoides</name>
    <dbReference type="NCBI Taxonomy" id="708627"/>
    <lineage>
        <taxon>Eukaryota</taxon>
        <taxon>Rhodophyta</taxon>
        <taxon>Bangiophyceae</taxon>
        <taxon>Porphyridiales</taxon>
        <taxon>Porphyridiaceae</taxon>
        <taxon>Timspurckia</taxon>
    </lineage>
</organism>
<sequence>MADSIRQRGPMDTTSRISITALVNGKSPPTSVPTDSGVKSDERNERNERYEPNEKPARVEAHGMSNQKHVGEVHERSKDLDLEAIEKEQHDTNNQSKRSKRSESVSCKTAVVASNVKPLNVTSWSPEEDEKLVQLVEKYGPRAWSTISRVYFNNERTATQLRSRYADVLHPDRNREPWTPEEDKRLIEVHSEIGNRWSALAKEMPGRVSNDVKNRVRYLLKKQRTENQGKQEKHENQQIVVLNDSTVGSTTRNAESN</sequence>
<evidence type="ECO:0000256" key="4">
    <source>
        <dbReference type="ARBA" id="ARBA00023242"/>
    </source>
</evidence>
<keyword evidence="2" id="KW-0238">DNA-binding</keyword>
<dbReference type="InterPro" id="IPR009057">
    <property type="entry name" value="Homeodomain-like_sf"/>
</dbReference>
<evidence type="ECO:0000313" key="8">
    <source>
        <dbReference type="EMBL" id="CAD8816150.1"/>
    </source>
</evidence>
<dbReference type="GO" id="GO:0001006">
    <property type="term" value="F:RNA polymerase III type 3 promoter sequence-specific DNA binding"/>
    <property type="evidence" value="ECO:0007669"/>
    <property type="project" value="TreeGrafter"/>
</dbReference>
<dbReference type="Gene3D" id="1.10.10.60">
    <property type="entry name" value="Homeodomain-like"/>
    <property type="match status" value="2"/>
</dbReference>
<dbReference type="Pfam" id="PF13921">
    <property type="entry name" value="Myb_DNA-bind_6"/>
    <property type="match status" value="1"/>
</dbReference>
<name>A0A7S1EPY0_9RHOD</name>
<dbReference type="InterPro" id="IPR001005">
    <property type="entry name" value="SANT/Myb"/>
</dbReference>
<feature type="compositionally biased region" description="Basic and acidic residues" evidence="5">
    <location>
        <begin position="223"/>
        <end position="236"/>
    </location>
</feature>
<feature type="domain" description="HTH myb-type" evidence="7">
    <location>
        <begin position="170"/>
        <end position="224"/>
    </location>
</feature>
<dbReference type="InterPro" id="IPR017930">
    <property type="entry name" value="Myb_dom"/>
</dbReference>
<feature type="domain" description="Myb-like" evidence="6">
    <location>
        <begin position="123"/>
        <end position="169"/>
    </location>
</feature>
<dbReference type="PANTHER" id="PTHR46621">
    <property type="entry name" value="SNRNA-ACTIVATING PROTEIN COMPLEX SUBUNIT 4"/>
    <property type="match status" value="1"/>
</dbReference>
<proteinExistence type="predicted"/>
<dbReference type="SMART" id="SM00717">
    <property type="entry name" value="SANT"/>
    <property type="match status" value="2"/>
</dbReference>
<feature type="region of interest" description="Disordered" evidence="5">
    <location>
        <begin position="222"/>
        <end position="257"/>
    </location>
</feature>
<dbReference type="PANTHER" id="PTHR46621:SF1">
    <property type="entry name" value="SNRNA-ACTIVATING PROTEIN COMPLEX SUBUNIT 4"/>
    <property type="match status" value="1"/>
</dbReference>
<evidence type="ECO:0000259" key="6">
    <source>
        <dbReference type="PROSITE" id="PS50090"/>
    </source>
</evidence>
<feature type="domain" description="HTH myb-type" evidence="7">
    <location>
        <begin position="123"/>
        <end position="169"/>
    </location>
</feature>
<feature type="compositionally biased region" description="Basic and acidic residues" evidence="5">
    <location>
        <begin position="38"/>
        <end position="61"/>
    </location>
</feature>
<feature type="domain" description="Myb-like" evidence="6">
    <location>
        <begin position="170"/>
        <end position="220"/>
    </location>
</feature>
<keyword evidence="4" id="KW-0539">Nucleus</keyword>